<protein>
    <submittedName>
        <fullName evidence="1">Uncharacterized protein</fullName>
    </submittedName>
</protein>
<dbReference type="KEGG" id="mmes:MMSR116_10760"/>
<dbReference type="AlphaFoldDB" id="A0A6B9FJV4"/>
<accession>A0A6B9FJV4</accession>
<evidence type="ECO:0000313" key="1">
    <source>
        <dbReference type="EMBL" id="QGY02302.1"/>
    </source>
</evidence>
<reference evidence="1 2" key="1">
    <citation type="journal article" date="2012" name="Genet. Mol. Biol.">
        <title>Analysis of 16S rRNA and mxaF genes revealing insights into Methylobacterium niche-specific plant association.</title>
        <authorList>
            <person name="Dourado M.N."/>
            <person name="Andreote F.D."/>
            <person name="Dini-Andreote F."/>
            <person name="Conti R."/>
            <person name="Araujo J.M."/>
            <person name="Araujo W.L."/>
        </authorList>
    </citation>
    <scope>NUCLEOTIDE SEQUENCE [LARGE SCALE GENOMIC DNA]</scope>
    <source>
        <strain evidence="1 2">SR1.6/6</strain>
    </source>
</reference>
<reference evidence="1 2" key="2">
    <citation type="journal article" date="2013" name="Genome Announc.">
        <title>Draft Genome Sequence of Methylobacterium mesophilicum Strain SR1.6/6, Isolated from Citrus sinensis.</title>
        <authorList>
            <person name="Marinho Almeida D."/>
            <person name="Dini-Andreote F."/>
            <person name="Camargo Neves A.A."/>
            <person name="Juca Ramos R.T."/>
            <person name="Andreote F.D."/>
            <person name="Carneiro A.R."/>
            <person name="Oliveira de Souza Lima A."/>
            <person name="Caracciolo Gomes de Sa P.H."/>
            <person name="Ribeiro Barbosa M.S."/>
            <person name="Araujo W.L."/>
            <person name="Silva A."/>
        </authorList>
    </citation>
    <scope>NUCLEOTIDE SEQUENCE [LARGE SCALE GENOMIC DNA]</scope>
    <source>
        <strain evidence="1 2">SR1.6/6</strain>
    </source>
</reference>
<gene>
    <name evidence="1" type="ORF">MMSR116_10760</name>
</gene>
<sequence>MIFDSKDTALDALAAQCLQVRDLIDTVGDPLMRAAIDLLLIEVARKLAETCPPELGGKG</sequence>
<dbReference type="EMBL" id="CP043538">
    <property type="protein sequence ID" value="QGY02302.1"/>
    <property type="molecule type" value="Genomic_DNA"/>
</dbReference>
<name>A0A6B9FJV4_9HYPH</name>
<dbReference type="Proteomes" id="UP000012488">
    <property type="component" value="Chromosome"/>
</dbReference>
<organism evidence="1 2">
    <name type="scientific">Methylobacterium mesophilicum SR1.6/6</name>
    <dbReference type="NCBI Taxonomy" id="908290"/>
    <lineage>
        <taxon>Bacteria</taxon>
        <taxon>Pseudomonadati</taxon>
        <taxon>Pseudomonadota</taxon>
        <taxon>Alphaproteobacteria</taxon>
        <taxon>Hyphomicrobiales</taxon>
        <taxon>Methylobacteriaceae</taxon>
        <taxon>Methylobacterium</taxon>
    </lineage>
</organism>
<dbReference type="OrthoDB" id="7999850at2"/>
<proteinExistence type="predicted"/>
<dbReference type="RefSeq" id="WP_158168746.1">
    <property type="nucleotide sequence ID" value="NZ_CP043538.1"/>
</dbReference>
<evidence type="ECO:0000313" key="2">
    <source>
        <dbReference type="Proteomes" id="UP000012488"/>
    </source>
</evidence>